<reference evidence="1 2" key="1">
    <citation type="journal article" date="2021" name="Int. J. Syst. Evol. Microbiol.">
        <title>Steroidobacter gossypii sp. nov., isolated from soil of cotton cropping field.</title>
        <authorList>
            <person name="Huang R."/>
            <person name="Yang S."/>
            <person name="Zhen C."/>
            <person name="Liu W."/>
        </authorList>
    </citation>
    <scope>NUCLEOTIDE SEQUENCE [LARGE SCALE GENOMIC DNA]</scope>
    <source>
        <strain evidence="1 2">S1-65</strain>
    </source>
</reference>
<evidence type="ECO:0000313" key="1">
    <source>
        <dbReference type="EMBL" id="MBM0105483.1"/>
    </source>
</evidence>
<dbReference type="RefSeq" id="WP_203167523.1">
    <property type="nucleotide sequence ID" value="NZ_JAEVLS010000002.1"/>
</dbReference>
<sequence length="49" mass="5344">MVALFLIAEGVRRSVTAIVSSDAPLVASWRSNRMSSVDQVLAGRDLRIE</sequence>
<proteinExistence type="predicted"/>
<keyword evidence="2" id="KW-1185">Reference proteome</keyword>
<comment type="caution">
    <text evidence="1">The sequence shown here is derived from an EMBL/GenBank/DDBJ whole genome shotgun (WGS) entry which is preliminary data.</text>
</comment>
<organism evidence="1 2">
    <name type="scientific">Steroidobacter gossypii</name>
    <dbReference type="NCBI Taxonomy" id="2805490"/>
    <lineage>
        <taxon>Bacteria</taxon>
        <taxon>Pseudomonadati</taxon>
        <taxon>Pseudomonadota</taxon>
        <taxon>Gammaproteobacteria</taxon>
        <taxon>Steroidobacterales</taxon>
        <taxon>Steroidobacteraceae</taxon>
        <taxon>Steroidobacter</taxon>
    </lineage>
</organism>
<gene>
    <name evidence="1" type="ORF">JM946_12025</name>
</gene>
<accession>A0ABS1WWZ0</accession>
<dbReference type="Proteomes" id="UP000661077">
    <property type="component" value="Unassembled WGS sequence"/>
</dbReference>
<evidence type="ECO:0000313" key="2">
    <source>
        <dbReference type="Proteomes" id="UP000661077"/>
    </source>
</evidence>
<protein>
    <submittedName>
        <fullName evidence="1">Uncharacterized protein</fullName>
    </submittedName>
</protein>
<name>A0ABS1WWZ0_9GAMM</name>
<dbReference type="EMBL" id="JAEVLS010000002">
    <property type="protein sequence ID" value="MBM0105483.1"/>
    <property type="molecule type" value="Genomic_DNA"/>
</dbReference>